<accession>A0ABU5E410</accession>
<dbReference type="RefSeq" id="WP_320502030.1">
    <property type="nucleotide sequence ID" value="NZ_JAXCLX010000003.1"/>
</dbReference>
<dbReference type="InterPro" id="IPR058627">
    <property type="entry name" value="MdtA-like_C"/>
</dbReference>
<dbReference type="InterPro" id="IPR058626">
    <property type="entry name" value="MdtA-like_b-barrel"/>
</dbReference>
<evidence type="ECO:0000256" key="3">
    <source>
        <dbReference type="ARBA" id="ARBA00022448"/>
    </source>
</evidence>
<feature type="transmembrane region" description="Helical" evidence="7">
    <location>
        <begin position="44"/>
        <end position="62"/>
    </location>
</feature>
<evidence type="ECO:0000256" key="5">
    <source>
        <dbReference type="SAM" id="Coils"/>
    </source>
</evidence>
<dbReference type="InterPro" id="IPR058625">
    <property type="entry name" value="MdtA-like_BSH"/>
</dbReference>
<dbReference type="Pfam" id="PF25967">
    <property type="entry name" value="RND-MFP_C"/>
    <property type="match status" value="1"/>
</dbReference>
<dbReference type="NCBIfam" id="TIGR01730">
    <property type="entry name" value="RND_mfp"/>
    <property type="match status" value="1"/>
</dbReference>
<keyword evidence="7" id="KW-1133">Transmembrane helix</keyword>
<comment type="caution">
    <text evidence="11">The sequence shown here is derived from an EMBL/GenBank/DDBJ whole genome shotgun (WGS) entry which is preliminary data.</text>
</comment>
<proteinExistence type="inferred from homology"/>
<dbReference type="Gene3D" id="2.40.30.170">
    <property type="match status" value="1"/>
</dbReference>
<evidence type="ECO:0000259" key="10">
    <source>
        <dbReference type="Pfam" id="PF25967"/>
    </source>
</evidence>
<comment type="similarity">
    <text evidence="2">Belongs to the membrane fusion protein (MFP) (TC 8.A.1) family.</text>
</comment>
<feature type="coiled-coil region" evidence="5">
    <location>
        <begin position="138"/>
        <end position="217"/>
    </location>
</feature>
<dbReference type="PANTHER" id="PTHR30469">
    <property type="entry name" value="MULTIDRUG RESISTANCE PROTEIN MDTA"/>
    <property type="match status" value="1"/>
</dbReference>
<dbReference type="Proteomes" id="UP001271769">
    <property type="component" value="Unassembled WGS sequence"/>
</dbReference>
<keyword evidence="7" id="KW-0472">Membrane</keyword>
<evidence type="ECO:0000313" key="12">
    <source>
        <dbReference type="Proteomes" id="UP001271769"/>
    </source>
</evidence>
<protein>
    <submittedName>
        <fullName evidence="11">Efflux RND transporter periplasmic adaptor subunit</fullName>
    </submittedName>
</protein>
<gene>
    <name evidence="11" type="ORF">SMD31_16570</name>
</gene>
<evidence type="ECO:0000259" key="8">
    <source>
        <dbReference type="Pfam" id="PF25917"/>
    </source>
</evidence>
<keyword evidence="3" id="KW-0813">Transport</keyword>
<dbReference type="EMBL" id="JAXCLX010000003">
    <property type="protein sequence ID" value="MDY0873556.1"/>
    <property type="molecule type" value="Genomic_DNA"/>
</dbReference>
<evidence type="ECO:0000256" key="2">
    <source>
        <dbReference type="ARBA" id="ARBA00009477"/>
    </source>
</evidence>
<dbReference type="SUPFAM" id="SSF111369">
    <property type="entry name" value="HlyD-like secretion proteins"/>
    <property type="match status" value="1"/>
</dbReference>
<reference evidence="11 12" key="1">
    <citation type="journal article" date="2013" name="Antonie Van Leeuwenhoek">
        <title>Dongia rigui sp. nov., isolated from freshwater of a large wetland in Korea.</title>
        <authorList>
            <person name="Baik K.S."/>
            <person name="Hwang Y.M."/>
            <person name="Choi J.S."/>
            <person name="Kwon J."/>
            <person name="Seong C.N."/>
        </authorList>
    </citation>
    <scope>NUCLEOTIDE SEQUENCE [LARGE SCALE GENOMIC DNA]</scope>
    <source>
        <strain evidence="11 12">04SU4-P</strain>
    </source>
</reference>
<feature type="domain" description="Multidrug resistance protein MdtA-like barrel-sandwich hybrid" evidence="8">
    <location>
        <begin position="99"/>
        <end position="251"/>
    </location>
</feature>
<dbReference type="Gene3D" id="6.10.140.1990">
    <property type="match status" value="1"/>
</dbReference>
<evidence type="ECO:0000313" key="11">
    <source>
        <dbReference type="EMBL" id="MDY0873556.1"/>
    </source>
</evidence>
<evidence type="ECO:0000256" key="4">
    <source>
        <dbReference type="ARBA" id="ARBA00023054"/>
    </source>
</evidence>
<evidence type="ECO:0000256" key="6">
    <source>
        <dbReference type="SAM" id="MobiDB-lite"/>
    </source>
</evidence>
<dbReference type="Gene3D" id="2.40.420.20">
    <property type="match status" value="1"/>
</dbReference>
<comment type="subcellular location">
    <subcellularLocation>
        <location evidence="1">Cell membrane</location>
    </subcellularLocation>
</comment>
<dbReference type="Gene3D" id="2.40.50.100">
    <property type="match status" value="1"/>
</dbReference>
<dbReference type="InterPro" id="IPR006143">
    <property type="entry name" value="RND_pump_MFP"/>
</dbReference>
<evidence type="ECO:0000256" key="1">
    <source>
        <dbReference type="ARBA" id="ARBA00004236"/>
    </source>
</evidence>
<feature type="domain" description="Multidrug resistance protein MdtA-like beta-barrel" evidence="9">
    <location>
        <begin position="259"/>
        <end position="336"/>
    </location>
</feature>
<feature type="region of interest" description="Disordered" evidence="6">
    <location>
        <begin position="1"/>
        <end position="35"/>
    </location>
</feature>
<dbReference type="Pfam" id="PF25917">
    <property type="entry name" value="BSH_RND"/>
    <property type="match status" value="1"/>
</dbReference>
<evidence type="ECO:0000259" key="9">
    <source>
        <dbReference type="Pfam" id="PF25944"/>
    </source>
</evidence>
<organism evidence="11 12">
    <name type="scientific">Dongia rigui</name>
    <dbReference type="NCBI Taxonomy" id="940149"/>
    <lineage>
        <taxon>Bacteria</taxon>
        <taxon>Pseudomonadati</taxon>
        <taxon>Pseudomonadota</taxon>
        <taxon>Alphaproteobacteria</taxon>
        <taxon>Rhodospirillales</taxon>
        <taxon>Dongiaceae</taxon>
        <taxon>Dongia</taxon>
    </lineage>
</organism>
<dbReference type="PANTHER" id="PTHR30469:SF33">
    <property type="entry name" value="SLR1207 PROTEIN"/>
    <property type="match status" value="1"/>
</dbReference>
<keyword evidence="4 5" id="KW-0175">Coiled coil</keyword>
<dbReference type="InterPro" id="IPR030190">
    <property type="entry name" value="MacA_alpha-hairpin_sf"/>
</dbReference>
<sequence length="425" mass="45150">MTIAPDSRTHRQAAATPLRADPTPALGHKRKPAAKRRRPARWPWFLGVLLLAVGGGGAAWQLTRSEASTASQYVLADVEIGNIEDTVSAVGEIQPRDYVDVGAQVSGQIIALNVAVGDRVEKGALLAELDASVLKSQVAANQAQLLNLRAQLEEKTAQLQLTNEQYKREAGLMAQDATSQDALDTAAANLRSAKAQIASIKAQIQQTQSELEGDEANLGYTRIYAPMSGTVVTLDARLGQTLNANQSAPILMRIADLNTMTVEAQVSEADISRLALGMTATFTTLGQSERRWSGELRQILPTPEEVNGVILYDALFDVANPDGKLMTQMSAQVTFMVAEAKNVVTVPSAALRPATDKSAPTGSYQVLLAQADGSFTPRNIVIGVKNRNVAEVTEGLQAGDQVVVGERSANALAGGNNRGGFRGFP</sequence>
<dbReference type="Pfam" id="PF25944">
    <property type="entry name" value="Beta-barrel_RND"/>
    <property type="match status" value="1"/>
</dbReference>
<keyword evidence="12" id="KW-1185">Reference proteome</keyword>
<feature type="domain" description="Multidrug resistance protein MdtA-like C-terminal permuted SH3" evidence="10">
    <location>
        <begin position="342"/>
        <end position="406"/>
    </location>
</feature>
<evidence type="ECO:0000256" key="7">
    <source>
        <dbReference type="SAM" id="Phobius"/>
    </source>
</evidence>
<keyword evidence="7" id="KW-0812">Transmembrane</keyword>
<name>A0ABU5E410_9PROT</name>